<dbReference type="AlphaFoldDB" id="A0A1G8KIL8"/>
<dbReference type="EMBL" id="FNEJ01000004">
    <property type="protein sequence ID" value="SDI43281.1"/>
    <property type="molecule type" value="Genomic_DNA"/>
</dbReference>
<dbReference type="PANTHER" id="PTHR30146:SF33">
    <property type="entry name" value="TRANSCRIPTIONAL REGULATOR"/>
    <property type="match status" value="1"/>
</dbReference>
<reference evidence="6 7" key="1">
    <citation type="submission" date="2016-10" db="EMBL/GenBank/DDBJ databases">
        <authorList>
            <person name="de Groot N.N."/>
        </authorList>
    </citation>
    <scope>NUCLEOTIDE SEQUENCE [LARGE SCALE GENOMIC DNA]</scope>
    <source>
        <strain evidence="6 7">DSM 26424</strain>
    </source>
</reference>
<dbReference type="InterPro" id="IPR028082">
    <property type="entry name" value="Peripla_BP_I"/>
</dbReference>
<dbReference type="RefSeq" id="WP_242656659.1">
    <property type="nucleotide sequence ID" value="NZ_FNEJ01000004.1"/>
</dbReference>
<dbReference type="CDD" id="cd01575">
    <property type="entry name" value="PBP1_GntR"/>
    <property type="match status" value="1"/>
</dbReference>
<evidence type="ECO:0000259" key="5">
    <source>
        <dbReference type="PROSITE" id="PS50943"/>
    </source>
</evidence>
<keyword evidence="3" id="KW-0804">Transcription</keyword>
<dbReference type="CDD" id="cd01392">
    <property type="entry name" value="HTH_LacI"/>
    <property type="match status" value="1"/>
</dbReference>
<dbReference type="Pfam" id="PF13377">
    <property type="entry name" value="Peripla_BP_3"/>
    <property type="match status" value="1"/>
</dbReference>
<keyword evidence="1" id="KW-0805">Transcription regulation</keyword>
<dbReference type="STRING" id="555512.SAMN04487993_1004288"/>
<sequence>MHIPDGGEPKSRRGRGVTMQDVGRMAGVSQVTVSRALSDPAKVSPDTLRRITQAIEATGFVPNALAGALASRRSGLVTALVPSITNIIYASMVQAFGLRMRDAGYQILLSETGLTLEAEEETLARHLSRRPDAVLLTGIHHTARTRRMLLASGIPVVEVWDFTETPIDACVGFDHAATGRAVGDLAADLGHVQAATVCAGDERAKRRMAGFATQFTRRGGQAVLELGYDDQASLAGGRAALARLLDEMGFDRGLVFCSSDILAHGVLIEAQARGLRVPQDIAVVGFGDQEFSDATNPPISTVHVDREAFGRAAAEALLSGIEGRRDGPAAIDLGFRILRRGSA</sequence>
<evidence type="ECO:0000256" key="1">
    <source>
        <dbReference type="ARBA" id="ARBA00023015"/>
    </source>
</evidence>
<dbReference type="InterPro" id="IPR010982">
    <property type="entry name" value="Lambda_DNA-bd_dom_sf"/>
</dbReference>
<protein>
    <submittedName>
        <fullName evidence="6">Transcriptional regulator, LacI family</fullName>
    </submittedName>
</protein>
<evidence type="ECO:0000259" key="4">
    <source>
        <dbReference type="PROSITE" id="PS50932"/>
    </source>
</evidence>
<dbReference type="SUPFAM" id="SSF47413">
    <property type="entry name" value="lambda repressor-like DNA-binding domains"/>
    <property type="match status" value="1"/>
</dbReference>
<accession>A0A1G8KIL8</accession>
<dbReference type="GO" id="GO:0000976">
    <property type="term" value="F:transcription cis-regulatory region binding"/>
    <property type="evidence" value="ECO:0007669"/>
    <property type="project" value="TreeGrafter"/>
</dbReference>
<dbReference type="GO" id="GO:0003700">
    <property type="term" value="F:DNA-binding transcription factor activity"/>
    <property type="evidence" value="ECO:0007669"/>
    <property type="project" value="TreeGrafter"/>
</dbReference>
<dbReference type="InterPro" id="IPR001387">
    <property type="entry name" value="Cro/C1-type_HTH"/>
</dbReference>
<dbReference type="Gene3D" id="1.10.260.40">
    <property type="entry name" value="lambda repressor-like DNA-binding domains"/>
    <property type="match status" value="1"/>
</dbReference>
<dbReference type="InterPro" id="IPR000843">
    <property type="entry name" value="HTH_LacI"/>
</dbReference>
<dbReference type="InterPro" id="IPR046335">
    <property type="entry name" value="LacI/GalR-like_sensor"/>
</dbReference>
<evidence type="ECO:0000313" key="7">
    <source>
        <dbReference type="Proteomes" id="UP000199093"/>
    </source>
</evidence>
<dbReference type="PANTHER" id="PTHR30146">
    <property type="entry name" value="LACI-RELATED TRANSCRIPTIONAL REPRESSOR"/>
    <property type="match status" value="1"/>
</dbReference>
<feature type="domain" description="HTH lacI-type" evidence="4">
    <location>
        <begin position="17"/>
        <end position="71"/>
    </location>
</feature>
<dbReference type="PROSITE" id="PS50932">
    <property type="entry name" value="HTH_LACI_2"/>
    <property type="match status" value="1"/>
</dbReference>
<evidence type="ECO:0000256" key="3">
    <source>
        <dbReference type="ARBA" id="ARBA00023163"/>
    </source>
</evidence>
<evidence type="ECO:0000256" key="2">
    <source>
        <dbReference type="ARBA" id="ARBA00023125"/>
    </source>
</evidence>
<organism evidence="6 7">
    <name type="scientific">Salipiger marinus</name>
    <dbReference type="NCBI Taxonomy" id="555512"/>
    <lineage>
        <taxon>Bacteria</taxon>
        <taxon>Pseudomonadati</taxon>
        <taxon>Pseudomonadota</taxon>
        <taxon>Alphaproteobacteria</taxon>
        <taxon>Rhodobacterales</taxon>
        <taxon>Roseobacteraceae</taxon>
        <taxon>Salipiger</taxon>
    </lineage>
</organism>
<dbReference type="PROSITE" id="PS50943">
    <property type="entry name" value="HTH_CROC1"/>
    <property type="match status" value="1"/>
</dbReference>
<name>A0A1G8KIL8_9RHOB</name>
<proteinExistence type="predicted"/>
<dbReference type="SUPFAM" id="SSF53822">
    <property type="entry name" value="Periplasmic binding protein-like I"/>
    <property type="match status" value="1"/>
</dbReference>
<feature type="domain" description="HTH cro/C1-type" evidence="5">
    <location>
        <begin position="12"/>
        <end position="61"/>
    </location>
</feature>
<keyword evidence="2" id="KW-0238">DNA-binding</keyword>
<dbReference type="SMART" id="SM00354">
    <property type="entry name" value="HTH_LACI"/>
    <property type="match status" value="1"/>
</dbReference>
<keyword evidence="7" id="KW-1185">Reference proteome</keyword>
<gene>
    <name evidence="6" type="ORF">SAMN04487993_1004288</name>
</gene>
<dbReference type="Gene3D" id="3.40.50.2300">
    <property type="match status" value="2"/>
</dbReference>
<evidence type="ECO:0000313" key="6">
    <source>
        <dbReference type="EMBL" id="SDI43281.1"/>
    </source>
</evidence>
<dbReference type="Pfam" id="PF00356">
    <property type="entry name" value="LacI"/>
    <property type="match status" value="1"/>
</dbReference>
<dbReference type="Proteomes" id="UP000199093">
    <property type="component" value="Unassembled WGS sequence"/>
</dbReference>